<reference evidence="2 3" key="1">
    <citation type="submission" date="2019-01" db="EMBL/GenBank/DDBJ databases">
        <authorList>
            <person name="Chen W.-M."/>
        </authorList>
    </citation>
    <scope>NUCLEOTIDE SEQUENCE [LARGE SCALE GENOMIC DNA]</scope>
    <source>
        <strain evidence="2 3">HPM-16</strain>
    </source>
</reference>
<evidence type="ECO:0000256" key="1">
    <source>
        <dbReference type="SAM" id="Phobius"/>
    </source>
</evidence>
<keyword evidence="1" id="KW-0472">Membrane</keyword>
<proteinExistence type="predicted"/>
<keyword evidence="1" id="KW-0812">Transmembrane</keyword>
<dbReference type="Proteomes" id="UP000282818">
    <property type="component" value="Unassembled WGS sequence"/>
</dbReference>
<name>A0A437QC73_9GAMM</name>
<sequence>MAQASLARRMSAYQATAIFSVIFALIGFSYNVWRMEISEQNNTIRTAAFEVVKELAELEQLVYAAHYDADTVRGNPRVGWVKVGLVQELSMLIGPQVESQAALLHSTWTQRWQQMSVDTQAVNEIVASIDKTRAAIRSTIVNLE</sequence>
<keyword evidence="3" id="KW-1185">Reference proteome</keyword>
<feature type="transmembrane region" description="Helical" evidence="1">
    <location>
        <begin position="12"/>
        <end position="33"/>
    </location>
</feature>
<evidence type="ECO:0000313" key="2">
    <source>
        <dbReference type="EMBL" id="RVU32158.1"/>
    </source>
</evidence>
<dbReference type="RefSeq" id="WP_127692327.1">
    <property type="nucleotide sequence ID" value="NZ_SACQ01000001.1"/>
</dbReference>
<comment type="caution">
    <text evidence="2">The sequence shown here is derived from an EMBL/GenBank/DDBJ whole genome shotgun (WGS) entry which is preliminary data.</text>
</comment>
<evidence type="ECO:0008006" key="4">
    <source>
        <dbReference type="Google" id="ProtNLM"/>
    </source>
</evidence>
<accession>A0A437QC73</accession>
<dbReference type="EMBL" id="SACQ01000001">
    <property type="protein sequence ID" value="RVU32158.1"/>
    <property type="molecule type" value="Genomic_DNA"/>
</dbReference>
<keyword evidence="1" id="KW-1133">Transmembrane helix</keyword>
<organism evidence="2 3">
    <name type="scientific">Neptunomonas marina</name>
    <dbReference type="NCBI Taxonomy" id="1815562"/>
    <lineage>
        <taxon>Bacteria</taxon>
        <taxon>Pseudomonadati</taxon>
        <taxon>Pseudomonadota</taxon>
        <taxon>Gammaproteobacteria</taxon>
        <taxon>Oceanospirillales</taxon>
        <taxon>Oceanospirillaceae</taxon>
        <taxon>Neptunomonas</taxon>
    </lineage>
</organism>
<protein>
    <recommendedName>
        <fullName evidence="4">CHASE3 domain-containing protein</fullName>
    </recommendedName>
</protein>
<evidence type="ECO:0000313" key="3">
    <source>
        <dbReference type="Proteomes" id="UP000282818"/>
    </source>
</evidence>
<dbReference type="AlphaFoldDB" id="A0A437QC73"/>
<gene>
    <name evidence="2" type="ORF">EOE65_00450</name>
</gene>